<dbReference type="CDD" id="cd04334">
    <property type="entry name" value="ProRS-INS"/>
    <property type="match status" value="1"/>
</dbReference>
<dbReference type="FunFam" id="3.30.930.10:FF:000062">
    <property type="entry name" value="Proline--tRNA ligase"/>
    <property type="match status" value="1"/>
</dbReference>
<protein>
    <recommendedName>
        <fullName evidence="10">Proline--tRNA ligase</fullName>
        <ecNumber evidence="10">6.1.1.15</ecNumber>
    </recommendedName>
    <alternativeName>
        <fullName evidence="10">Prolyl-tRNA synthetase</fullName>
        <shortName evidence="10">ProRS</shortName>
    </alternativeName>
</protein>
<dbReference type="HOGENOM" id="CLU_016739_0_0_9"/>
<accession>K9ETG4</accession>
<dbReference type="Pfam" id="PF04073">
    <property type="entry name" value="tRNA_edit"/>
    <property type="match status" value="1"/>
</dbReference>
<comment type="domain">
    <text evidence="10">Consists of three domains: the N-terminal catalytic domain, the editing domain and the C-terminal anticodon-binding domain.</text>
</comment>
<dbReference type="InterPro" id="IPR044140">
    <property type="entry name" value="ProRS_anticodon_short"/>
</dbReference>
<keyword evidence="7 10" id="KW-0648">Protein biosynthesis</keyword>
<dbReference type="SUPFAM" id="SSF55681">
    <property type="entry name" value="Class II aaRS and biotin synthetases"/>
    <property type="match status" value="1"/>
</dbReference>
<comment type="catalytic activity">
    <reaction evidence="9 10">
        <text>tRNA(Pro) + L-proline + ATP = L-prolyl-tRNA(Pro) + AMP + diphosphate</text>
        <dbReference type="Rhea" id="RHEA:14305"/>
        <dbReference type="Rhea" id="RHEA-COMP:9700"/>
        <dbReference type="Rhea" id="RHEA-COMP:9702"/>
        <dbReference type="ChEBI" id="CHEBI:30616"/>
        <dbReference type="ChEBI" id="CHEBI:33019"/>
        <dbReference type="ChEBI" id="CHEBI:60039"/>
        <dbReference type="ChEBI" id="CHEBI:78442"/>
        <dbReference type="ChEBI" id="CHEBI:78532"/>
        <dbReference type="ChEBI" id="CHEBI:456215"/>
        <dbReference type="EC" id="6.1.1.15"/>
    </reaction>
</comment>
<evidence type="ECO:0000256" key="4">
    <source>
        <dbReference type="ARBA" id="ARBA00022598"/>
    </source>
</evidence>
<dbReference type="InterPro" id="IPR004154">
    <property type="entry name" value="Anticodon-bd"/>
</dbReference>
<proteinExistence type="inferred from homology"/>
<dbReference type="InterPro" id="IPR007214">
    <property type="entry name" value="YbaK/aa-tRNA-synth-assoc-dom"/>
</dbReference>
<dbReference type="GO" id="GO:0006433">
    <property type="term" value="P:prolyl-tRNA aminoacylation"/>
    <property type="evidence" value="ECO:0007669"/>
    <property type="project" value="UniProtKB-UniRule"/>
</dbReference>
<evidence type="ECO:0000256" key="8">
    <source>
        <dbReference type="ARBA" id="ARBA00023146"/>
    </source>
</evidence>
<organism evidence="12 13">
    <name type="scientific">Alloiococcus otitis ATCC 51267</name>
    <dbReference type="NCBI Taxonomy" id="883081"/>
    <lineage>
        <taxon>Bacteria</taxon>
        <taxon>Bacillati</taxon>
        <taxon>Bacillota</taxon>
        <taxon>Bacilli</taxon>
        <taxon>Lactobacillales</taxon>
        <taxon>Carnobacteriaceae</taxon>
        <taxon>Alloiococcus</taxon>
    </lineage>
</organism>
<name>K9ETG4_9LACT</name>
<evidence type="ECO:0000313" key="13">
    <source>
        <dbReference type="Proteomes" id="UP000009875"/>
    </source>
</evidence>
<dbReference type="PANTHER" id="PTHR42753:SF2">
    <property type="entry name" value="PROLINE--TRNA LIGASE"/>
    <property type="match status" value="1"/>
</dbReference>
<dbReference type="GO" id="GO:0004827">
    <property type="term" value="F:proline-tRNA ligase activity"/>
    <property type="evidence" value="ECO:0007669"/>
    <property type="project" value="UniProtKB-UniRule"/>
</dbReference>
<keyword evidence="6 10" id="KW-0067">ATP-binding</keyword>
<dbReference type="InterPro" id="IPR002314">
    <property type="entry name" value="aa-tRNA-synt_IIb"/>
</dbReference>
<keyword evidence="13" id="KW-1185">Reference proteome</keyword>
<evidence type="ECO:0000256" key="1">
    <source>
        <dbReference type="ARBA" id="ARBA00004496"/>
    </source>
</evidence>
<dbReference type="InterPro" id="IPR002316">
    <property type="entry name" value="Pro-tRNA-ligase_IIa"/>
</dbReference>
<dbReference type="GO" id="GO:0016740">
    <property type="term" value="F:transferase activity"/>
    <property type="evidence" value="ECO:0007669"/>
    <property type="project" value="UniProtKB-ARBA"/>
</dbReference>
<dbReference type="Gene3D" id="3.40.50.800">
    <property type="entry name" value="Anticodon-binding domain"/>
    <property type="match status" value="1"/>
</dbReference>
<dbReference type="CDD" id="cd00861">
    <property type="entry name" value="ProRS_anticodon_short"/>
    <property type="match status" value="1"/>
</dbReference>
<dbReference type="eggNOG" id="COG0442">
    <property type="taxonomic scope" value="Bacteria"/>
</dbReference>
<dbReference type="EC" id="6.1.1.15" evidence="10"/>
<comment type="subcellular location">
    <subcellularLocation>
        <location evidence="1 10">Cytoplasm</location>
    </subcellularLocation>
</comment>
<feature type="domain" description="Aminoacyl-transfer RNA synthetases class-II family profile" evidence="11">
    <location>
        <begin position="33"/>
        <end position="466"/>
    </location>
</feature>
<dbReference type="GO" id="GO:0002161">
    <property type="term" value="F:aminoacyl-tRNA deacylase activity"/>
    <property type="evidence" value="ECO:0007669"/>
    <property type="project" value="InterPro"/>
</dbReference>
<sequence length="568" mass="63635">MKQSKLFSPTLREVPSDAEVKSHQLMLRAGYIRQVAAGVYAYLPLARRVLDKVEAIIREEMDKVGSVEMTLPGLIPADLWKETGRYISYGEDLIKLRDRHDRDFILGPTHEETFTDLIRNTIDSYKKLPLSLYQIQTKFRDEKRPRSGLLRGREFIMKDAYTFHEDYASLDESYEAMKQAYHNIFTRVGLNYRAVIGDAAAMGGRDSMEFMALSDAGEDIVVHSDQSDYAANLEMAESYYQAEPSQAHALDLELVETPGVTTMEDLASFLKLSLKDTLKSVLFIVDEKIPVLAITRGDHTANEVKVRMALDGKKIDPASEDQIRELFQTVPGYAGPIGLSDQVTVVLDHHVKDMANTVTGANQEGKHYKNVNPDRDFDDCTYADIRMVEEGDPSPDQKGQLVFQKGIELGHIFKLGTFYSEAMQATVLDSNGRPTPVIMGSYGIGVSRLLSAVVEQNSDDKGIVWPEQLAPFQVHLVPIKWTNDIQGQLTKDIEAALTAQGYEVLIDDRNERPGVKFTDAELIGIPYQITIGKKAKDGIVEVSSRRTGQMKEAKLDQVLDAIQSFKED</sequence>
<evidence type="ECO:0000256" key="10">
    <source>
        <dbReference type="HAMAP-Rule" id="MF_01569"/>
    </source>
</evidence>
<dbReference type="GO" id="GO:0140096">
    <property type="term" value="F:catalytic activity, acting on a protein"/>
    <property type="evidence" value="ECO:0007669"/>
    <property type="project" value="UniProtKB-ARBA"/>
</dbReference>
<dbReference type="FunFam" id="3.40.50.800:FF:000011">
    <property type="entry name" value="Proline--tRNA ligase"/>
    <property type="match status" value="1"/>
</dbReference>
<dbReference type="PANTHER" id="PTHR42753">
    <property type="entry name" value="MITOCHONDRIAL RIBOSOME PROTEIN L39/PROLYL-TRNA LIGASE FAMILY MEMBER"/>
    <property type="match status" value="1"/>
</dbReference>
<dbReference type="NCBIfam" id="NF006625">
    <property type="entry name" value="PRK09194.1"/>
    <property type="match status" value="1"/>
</dbReference>
<dbReference type="GO" id="GO:0005829">
    <property type="term" value="C:cytosol"/>
    <property type="evidence" value="ECO:0007669"/>
    <property type="project" value="TreeGrafter"/>
</dbReference>
<comment type="similarity">
    <text evidence="10">Belongs to the class-II aminoacyl-tRNA synthetase family. ProS type 1 subfamily.</text>
</comment>
<dbReference type="FunFam" id="3.30.930.10:FF:000066">
    <property type="entry name" value="Proline--tRNA ligase"/>
    <property type="match status" value="1"/>
</dbReference>
<dbReference type="PRINTS" id="PR01046">
    <property type="entry name" value="TRNASYNTHPRO"/>
</dbReference>
<dbReference type="AlphaFoldDB" id="K9ETG4"/>
<evidence type="ECO:0000256" key="3">
    <source>
        <dbReference type="ARBA" id="ARBA00022490"/>
    </source>
</evidence>
<dbReference type="CDD" id="cd00779">
    <property type="entry name" value="ProRS_core_prok"/>
    <property type="match status" value="1"/>
</dbReference>
<dbReference type="GO" id="GO:0005524">
    <property type="term" value="F:ATP binding"/>
    <property type="evidence" value="ECO:0007669"/>
    <property type="project" value="UniProtKB-UniRule"/>
</dbReference>
<dbReference type="Pfam" id="PF03129">
    <property type="entry name" value="HGTP_anticodon"/>
    <property type="match status" value="1"/>
</dbReference>
<dbReference type="InterPro" id="IPR023717">
    <property type="entry name" value="Pro-tRNA-Synthase_IIa_type1"/>
</dbReference>
<keyword evidence="8 10" id="KW-0030">Aminoacyl-tRNA synthetase</keyword>
<dbReference type="InterPro" id="IPR004500">
    <property type="entry name" value="Pro-tRNA-synth_IIa_bac-type"/>
</dbReference>
<dbReference type="SUPFAM" id="SSF55826">
    <property type="entry name" value="YbaK/ProRS associated domain"/>
    <property type="match status" value="1"/>
</dbReference>
<dbReference type="NCBIfam" id="TIGR00409">
    <property type="entry name" value="proS_fam_II"/>
    <property type="match status" value="1"/>
</dbReference>
<comment type="subunit">
    <text evidence="2 10">Homodimer.</text>
</comment>
<dbReference type="PATRIC" id="fig|883081.3.peg.311"/>
<dbReference type="InterPro" id="IPR006195">
    <property type="entry name" value="aa-tRNA-synth_II"/>
</dbReference>
<dbReference type="InterPro" id="IPR050062">
    <property type="entry name" value="Pro-tRNA_synthetase"/>
</dbReference>
<keyword evidence="4 10" id="KW-0436">Ligase</keyword>
<evidence type="ECO:0000256" key="7">
    <source>
        <dbReference type="ARBA" id="ARBA00022917"/>
    </source>
</evidence>
<dbReference type="PROSITE" id="PS50862">
    <property type="entry name" value="AA_TRNA_LIGASE_II"/>
    <property type="match status" value="1"/>
</dbReference>
<dbReference type="HAMAP" id="MF_01569">
    <property type="entry name" value="Pro_tRNA_synth_type1"/>
    <property type="match status" value="1"/>
</dbReference>
<dbReference type="OrthoDB" id="9809052at2"/>
<dbReference type="STRING" id="883081.HMPREF9698_00309"/>
<evidence type="ECO:0000256" key="2">
    <source>
        <dbReference type="ARBA" id="ARBA00011738"/>
    </source>
</evidence>
<comment type="function">
    <text evidence="10">Catalyzes the attachment of proline to tRNA(Pro) in a two-step reaction: proline is first activated by ATP to form Pro-AMP and then transferred to the acceptor end of tRNA(Pro). As ProRS can inadvertently accommodate and process non-cognate amino acids such as alanine and cysteine, to avoid such errors it has two additional distinct editing activities against alanine. One activity is designated as 'pretransfer' editing and involves the tRNA(Pro)-independent hydrolysis of activated Ala-AMP. The other activity is designated 'posttransfer' editing and involves deacylation of mischarged Ala-tRNA(Pro). The misacylated Cys-tRNA(Pro) is not edited by ProRS.</text>
</comment>
<dbReference type="InterPro" id="IPR036621">
    <property type="entry name" value="Anticodon-bd_dom_sf"/>
</dbReference>
<dbReference type="Proteomes" id="UP000009875">
    <property type="component" value="Unassembled WGS sequence"/>
</dbReference>
<dbReference type="EMBL" id="AGXA01000004">
    <property type="protein sequence ID" value="EKU94277.1"/>
    <property type="molecule type" value="Genomic_DNA"/>
</dbReference>
<dbReference type="SUPFAM" id="SSF52954">
    <property type="entry name" value="Class II aaRS ABD-related"/>
    <property type="match status" value="1"/>
</dbReference>
<dbReference type="InterPro" id="IPR045864">
    <property type="entry name" value="aa-tRNA-synth_II/BPL/LPL"/>
</dbReference>
<dbReference type="InterPro" id="IPR033730">
    <property type="entry name" value="ProRS_core_prok"/>
</dbReference>
<evidence type="ECO:0000313" key="12">
    <source>
        <dbReference type="EMBL" id="EKU94277.1"/>
    </source>
</evidence>
<evidence type="ECO:0000259" key="11">
    <source>
        <dbReference type="PROSITE" id="PS50862"/>
    </source>
</evidence>
<reference evidence="12 13" key="1">
    <citation type="submission" date="2012-09" db="EMBL/GenBank/DDBJ databases">
        <title>The Genome Sequence of Alloiococcus otitis ATCC 51267.</title>
        <authorList>
            <consortium name="The Broad Institute Genome Sequencing Platform"/>
            <person name="Earl A."/>
            <person name="Ward D."/>
            <person name="Feldgarden M."/>
            <person name="Gevers D."/>
            <person name="Huys G."/>
            <person name="Walker B."/>
            <person name="Young S.K."/>
            <person name="Zeng Q."/>
            <person name="Gargeya S."/>
            <person name="Fitzgerald M."/>
            <person name="Haas B."/>
            <person name="Abouelleil A."/>
            <person name="Alvarado L."/>
            <person name="Arachchi H.M."/>
            <person name="Berlin A.M."/>
            <person name="Chapman S.B."/>
            <person name="Goldberg J."/>
            <person name="Griggs A."/>
            <person name="Gujja S."/>
            <person name="Hansen M."/>
            <person name="Howarth C."/>
            <person name="Imamovic A."/>
            <person name="Larimer J."/>
            <person name="McCowen C."/>
            <person name="Montmayeur A."/>
            <person name="Murphy C."/>
            <person name="Neiman D."/>
            <person name="Pearson M."/>
            <person name="Priest M."/>
            <person name="Roberts A."/>
            <person name="Saif S."/>
            <person name="Shea T."/>
            <person name="Sisk P."/>
            <person name="Sykes S."/>
            <person name="Wortman J."/>
            <person name="Nusbaum C."/>
            <person name="Birren B."/>
        </authorList>
    </citation>
    <scope>NUCLEOTIDE SEQUENCE [LARGE SCALE GENOMIC DNA]</scope>
    <source>
        <strain evidence="12 13">ATCC 51267</strain>
    </source>
</reference>
<comment type="caution">
    <text evidence="12">The sequence shown here is derived from an EMBL/GenBank/DDBJ whole genome shotgun (WGS) entry which is preliminary data.</text>
</comment>
<keyword evidence="3 10" id="KW-0963">Cytoplasm</keyword>
<keyword evidence="5 10" id="KW-0547">Nucleotide-binding</keyword>
<dbReference type="InterPro" id="IPR036754">
    <property type="entry name" value="YbaK/aa-tRNA-synt-asso_dom_sf"/>
</dbReference>
<gene>
    <name evidence="10" type="primary">proS</name>
    <name evidence="12" type="ORF">HMPREF9698_00309</name>
</gene>
<evidence type="ECO:0000256" key="9">
    <source>
        <dbReference type="ARBA" id="ARBA00047671"/>
    </source>
</evidence>
<evidence type="ECO:0000256" key="5">
    <source>
        <dbReference type="ARBA" id="ARBA00022741"/>
    </source>
</evidence>
<dbReference type="RefSeq" id="WP_003776655.1">
    <property type="nucleotide sequence ID" value="NZ_JH992957.1"/>
</dbReference>
<dbReference type="Gene3D" id="3.30.930.10">
    <property type="entry name" value="Bira Bifunctional Protein, Domain 2"/>
    <property type="match status" value="2"/>
</dbReference>
<evidence type="ECO:0000256" key="6">
    <source>
        <dbReference type="ARBA" id="ARBA00022840"/>
    </source>
</evidence>
<dbReference type="Pfam" id="PF00587">
    <property type="entry name" value="tRNA-synt_2b"/>
    <property type="match status" value="1"/>
</dbReference>